<evidence type="ECO:0000313" key="4">
    <source>
        <dbReference type="EMBL" id="EOB00242.1"/>
    </source>
</evidence>
<name>R0JSS8_ANAPL</name>
<keyword evidence="1 2" id="KW-0175">Coiled coil</keyword>
<dbReference type="EMBL" id="KB743217">
    <property type="protein sequence ID" value="EOB00242.1"/>
    <property type="molecule type" value="Genomic_DNA"/>
</dbReference>
<evidence type="ECO:0000313" key="5">
    <source>
        <dbReference type="Proteomes" id="UP000296049"/>
    </source>
</evidence>
<reference evidence="5" key="1">
    <citation type="journal article" date="2013" name="Nat. Genet.">
        <title>The duck genome and transcriptome provide insight into an avian influenza virus reservoir species.</title>
        <authorList>
            <person name="Huang Y."/>
            <person name="Li Y."/>
            <person name="Burt D.W."/>
            <person name="Chen H."/>
            <person name="Zhang Y."/>
            <person name="Qian W."/>
            <person name="Kim H."/>
            <person name="Gan S."/>
            <person name="Zhao Y."/>
            <person name="Li J."/>
            <person name="Yi K."/>
            <person name="Feng H."/>
            <person name="Zhu P."/>
            <person name="Li B."/>
            <person name="Liu Q."/>
            <person name="Fairley S."/>
            <person name="Magor K.E."/>
            <person name="Du Z."/>
            <person name="Hu X."/>
            <person name="Goodman L."/>
            <person name="Tafer H."/>
            <person name="Vignal A."/>
            <person name="Lee T."/>
            <person name="Kim K.W."/>
            <person name="Sheng Z."/>
            <person name="An Y."/>
            <person name="Searle S."/>
            <person name="Herrero J."/>
            <person name="Groenen M.A."/>
            <person name="Crooijmans R.P."/>
            <person name="Faraut T."/>
            <person name="Cai Q."/>
            <person name="Webster R.G."/>
            <person name="Aldridge J.R."/>
            <person name="Warren W.C."/>
            <person name="Bartschat S."/>
            <person name="Kehr S."/>
            <person name="Marz M."/>
            <person name="Stadler P.F."/>
            <person name="Smith J."/>
            <person name="Kraus R.H."/>
            <person name="Zhao Y."/>
            <person name="Ren L."/>
            <person name="Fei J."/>
            <person name="Morisson M."/>
            <person name="Kaiser P."/>
            <person name="Griffin D.K."/>
            <person name="Rao M."/>
            <person name="Pitel F."/>
            <person name="Wang J."/>
            <person name="Li N."/>
        </authorList>
    </citation>
    <scope>NUCLEOTIDE SEQUENCE [LARGE SCALE GENOMIC DNA]</scope>
</reference>
<proteinExistence type="predicted"/>
<organism evidence="4 5">
    <name type="scientific">Anas platyrhynchos</name>
    <name type="common">Mallard</name>
    <name type="synonym">Anas boschas</name>
    <dbReference type="NCBI Taxonomy" id="8839"/>
    <lineage>
        <taxon>Eukaryota</taxon>
        <taxon>Metazoa</taxon>
        <taxon>Chordata</taxon>
        <taxon>Craniata</taxon>
        <taxon>Vertebrata</taxon>
        <taxon>Euteleostomi</taxon>
        <taxon>Archelosauria</taxon>
        <taxon>Archosauria</taxon>
        <taxon>Dinosauria</taxon>
        <taxon>Saurischia</taxon>
        <taxon>Theropoda</taxon>
        <taxon>Coelurosauria</taxon>
        <taxon>Aves</taxon>
        <taxon>Neognathae</taxon>
        <taxon>Galloanserae</taxon>
        <taxon>Anseriformes</taxon>
        <taxon>Anatidae</taxon>
        <taxon>Anatinae</taxon>
        <taxon>Anas</taxon>
    </lineage>
</organism>
<feature type="domain" description="CCDC92/74 N-terminal" evidence="3">
    <location>
        <begin position="87"/>
        <end position="140"/>
    </location>
</feature>
<evidence type="ECO:0000259" key="3">
    <source>
        <dbReference type="Pfam" id="PF14916"/>
    </source>
</evidence>
<sequence>MELAAARLSGELPVEMFLRLIRALQPTARAGTGDGAVRGLGGCSCGTPGGATAPAQNHLARSHIPGGDSGEQAWTASSVAMETVSLERQIQSVQRHIAFLKKEQMELLHDLHLEILRLQKHCSELTHDLEMKELEARQQDVLDRELEERCRVMEAQLQEKEKDNLELRKELRHKETLKTPVVFPRPGVPGAQQEDPWLGTGLSTALPQAPPAGLGWRGADTASTALGAQGLPVTVGPVGTGGVFPLRRAVQLCQPCPKSPLPSAGFV</sequence>
<dbReference type="PANTHER" id="PTHR14882:SF3">
    <property type="entry name" value="COILED-COIL DOMAIN CONTAINING 92B"/>
    <property type="match status" value="1"/>
</dbReference>
<gene>
    <name evidence="4" type="ORF">Anapl_05840</name>
</gene>
<dbReference type="Proteomes" id="UP000296049">
    <property type="component" value="Unassembled WGS sequence"/>
</dbReference>
<dbReference type="InterPro" id="IPR040370">
    <property type="entry name" value="CCDC74A/CCDC74B/CCDC92"/>
</dbReference>
<evidence type="ECO:0000256" key="1">
    <source>
        <dbReference type="ARBA" id="ARBA00023054"/>
    </source>
</evidence>
<dbReference type="AlphaFoldDB" id="R0JSS8"/>
<protein>
    <submittedName>
        <fullName evidence="4">Coiled-coil domain-containing protein 92</fullName>
    </submittedName>
</protein>
<evidence type="ECO:0000256" key="2">
    <source>
        <dbReference type="SAM" id="Coils"/>
    </source>
</evidence>
<keyword evidence="5" id="KW-1185">Reference proteome</keyword>
<accession>R0JSS8</accession>
<feature type="coiled-coil region" evidence="2">
    <location>
        <begin position="143"/>
        <end position="177"/>
    </location>
</feature>
<dbReference type="InterPro" id="IPR039496">
    <property type="entry name" value="CCDC92/74_N"/>
</dbReference>
<dbReference type="Pfam" id="PF14916">
    <property type="entry name" value="CCDC92"/>
    <property type="match status" value="1"/>
</dbReference>
<dbReference type="PANTHER" id="PTHR14882">
    <property type="entry name" value="COILED-COIL DOMAIN-CONTAINING 74A"/>
    <property type="match status" value="1"/>
</dbReference>